<comment type="cofactor">
    <cofactor evidence="1">
        <name>pyridoxal 5'-phosphate</name>
        <dbReference type="ChEBI" id="CHEBI:597326"/>
    </cofactor>
</comment>
<evidence type="ECO:0000256" key="2">
    <source>
        <dbReference type="ARBA" id="ARBA00008639"/>
    </source>
</evidence>
<evidence type="ECO:0000256" key="3">
    <source>
        <dbReference type="ARBA" id="ARBA00022898"/>
    </source>
</evidence>
<comment type="caution">
    <text evidence="7">The sequence shown here is derived from an EMBL/GenBank/DDBJ whole genome shotgun (WGS) entry which is preliminary data.</text>
</comment>
<keyword evidence="3 5" id="KW-0663">Pyridoxal phosphate</keyword>
<dbReference type="AlphaFoldDB" id="A0A9X2NB78"/>
<dbReference type="Pfam" id="PF00291">
    <property type="entry name" value="PALP"/>
    <property type="match status" value="1"/>
</dbReference>
<dbReference type="InterPro" id="IPR027278">
    <property type="entry name" value="ACCD_DCysDesulf"/>
</dbReference>
<gene>
    <name evidence="7" type="ORF">M8542_13860</name>
</gene>
<organism evidence="7 8">
    <name type="scientific">Amycolatopsis iheyensis</name>
    <dbReference type="NCBI Taxonomy" id="2945988"/>
    <lineage>
        <taxon>Bacteria</taxon>
        <taxon>Bacillati</taxon>
        <taxon>Actinomycetota</taxon>
        <taxon>Actinomycetes</taxon>
        <taxon>Pseudonocardiales</taxon>
        <taxon>Pseudonocardiaceae</taxon>
        <taxon>Amycolatopsis</taxon>
    </lineage>
</organism>
<comment type="similarity">
    <text evidence="2">Belongs to the ACC deaminase/D-cysteine desulfhydrase family.</text>
</comment>
<evidence type="ECO:0000256" key="4">
    <source>
        <dbReference type="PIRSR" id="PIRSR006278-1"/>
    </source>
</evidence>
<dbReference type="GO" id="GO:1901605">
    <property type="term" value="P:alpha-amino acid metabolic process"/>
    <property type="evidence" value="ECO:0007669"/>
    <property type="project" value="UniProtKB-ARBA"/>
</dbReference>
<dbReference type="Proteomes" id="UP001144096">
    <property type="component" value="Unassembled WGS sequence"/>
</dbReference>
<feature type="active site" description="Nucleophile" evidence="4">
    <location>
        <position position="79"/>
    </location>
</feature>
<sequence length="336" mass="36572">MDLATRLEQFPREHLARTPTPLDVLPTLSARLGPRVLLKRDDLTGLALGGDKPRKLEYELALARRDQADVVVTCGSMQSNHARLTTAAARRLGMDCVVVLSRDAYDELQGNLLTVRLLGADVRVVDVEDHWDLEGHVRTVCAELRAAGRRPHAVPISGTTPHSCLGYVRAGLELAAQLRETGEEPAAFYLPFGTGGIFTALTFALRDQGFACPIVGISVNQDRVACQAEFRRWWTELSTLLGHDGEPPEAEIHDEFVGREYGDPTEACLDAILLVARTEAVLLDPVYSGKTFAGFLAHHAAGRWSAGHRVVVLHSGGVPALFAYHDALAAHLARRG</sequence>
<feature type="domain" description="Tryptophan synthase beta chain-like PALP" evidence="6">
    <location>
        <begin position="16"/>
        <end position="316"/>
    </location>
</feature>
<protein>
    <submittedName>
        <fullName evidence="7">D-cysteine desulfhydrase family protein</fullName>
    </submittedName>
</protein>
<accession>A0A9X2NB78</accession>
<feature type="modified residue" description="N6-(pyridoxal phosphate)lysine" evidence="5">
    <location>
        <position position="52"/>
    </location>
</feature>
<dbReference type="PIRSF" id="PIRSF006278">
    <property type="entry name" value="ACCD_DCysDesulf"/>
    <property type="match status" value="1"/>
</dbReference>
<dbReference type="SUPFAM" id="SSF53686">
    <property type="entry name" value="Tryptophan synthase beta subunit-like PLP-dependent enzymes"/>
    <property type="match status" value="1"/>
</dbReference>
<reference evidence="7" key="1">
    <citation type="submission" date="2022-06" db="EMBL/GenBank/DDBJ databases">
        <title>Amycolatopsis iheyaensis sp. nov., a new species of the genus Amycolatopsis isolated from soil in Iheya island, Japan.</title>
        <authorList>
            <person name="Ngamcharungchit C."/>
            <person name="Kanto H."/>
            <person name="Take A."/>
            <person name="Intra B."/>
            <person name="Matsumoto A."/>
            <person name="Panbangred W."/>
            <person name="Inahashi Y."/>
        </authorList>
    </citation>
    <scope>NUCLEOTIDE SEQUENCE</scope>
    <source>
        <strain evidence="7">OK19-0408</strain>
    </source>
</reference>
<dbReference type="EMBL" id="JAMXQV010000006">
    <property type="protein sequence ID" value="MCR6483905.1"/>
    <property type="molecule type" value="Genomic_DNA"/>
</dbReference>
<evidence type="ECO:0000313" key="7">
    <source>
        <dbReference type="EMBL" id="MCR6483905.1"/>
    </source>
</evidence>
<dbReference type="RefSeq" id="WP_257920531.1">
    <property type="nucleotide sequence ID" value="NZ_JAMXQV010000006.1"/>
</dbReference>
<evidence type="ECO:0000256" key="5">
    <source>
        <dbReference type="PIRSR" id="PIRSR006278-2"/>
    </source>
</evidence>
<dbReference type="PANTHER" id="PTHR43780">
    <property type="entry name" value="1-AMINOCYCLOPROPANE-1-CARBOXYLATE DEAMINASE-RELATED"/>
    <property type="match status" value="1"/>
</dbReference>
<name>A0A9X2NB78_9PSEU</name>
<evidence type="ECO:0000313" key="8">
    <source>
        <dbReference type="Proteomes" id="UP001144096"/>
    </source>
</evidence>
<keyword evidence="8" id="KW-1185">Reference proteome</keyword>
<dbReference type="PANTHER" id="PTHR43780:SF2">
    <property type="entry name" value="1-AMINOCYCLOPROPANE-1-CARBOXYLATE DEAMINASE-RELATED"/>
    <property type="match status" value="1"/>
</dbReference>
<dbReference type="InterPro" id="IPR001926">
    <property type="entry name" value="TrpB-like_PALP"/>
</dbReference>
<dbReference type="InterPro" id="IPR036052">
    <property type="entry name" value="TrpB-like_PALP_sf"/>
</dbReference>
<dbReference type="GO" id="GO:0019148">
    <property type="term" value="F:D-cysteine desulfhydrase activity"/>
    <property type="evidence" value="ECO:0007669"/>
    <property type="project" value="TreeGrafter"/>
</dbReference>
<evidence type="ECO:0000259" key="6">
    <source>
        <dbReference type="Pfam" id="PF00291"/>
    </source>
</evidence>
<proteinExistence type="inferred from homology"/>
<evidence type="ECO:0000256" key="1">
    <source>
        <dbReference type="ARBA" id="ARBA00001933"/>
    </source>
</evidence>
<dbReference type="Gene3D" id="3.40.50.1100">
    <property type="match status" value="2"/>
</dbReference>